<feature type="chain" id="PRO_5003043677" evidence="1">
    <location>
        <begin position="26"/>
        <end position="650"/>
    </location>
</feature>
<proteinExistence type="predicted"/>
<evidence type="ECO:0000313" key="3">
    <source>
        <dbReference type="EMBL" id="ADB51520.1"/>
    </source>
</evidence>
<reference evidence="4" key="2">
    <citation type="submission" date="2010-01" db="EMBL/GenBank/DDBJ databases">
        <title>The complete genome of Conexibacter woesei DSM 14684.</title>
        <authorList>
            <consortium name="US DOE Joint Genome Institute (JGI-PGF)"/>
            <person name="Lucas S."/>
            <person name="Copeland A."/>
            <person name="Lapidus A."/>
            <person name="Glavina del Rio T."/>
            <person name="Dalin E."/>
            <person name="Tice H."/>
            <person name="Bruce D."/>
            <person name="Goodwin L."/>
            <person name="Pitluck S."/>
            <person name="Kyrpides N."/>
            <person name="Mavromatis K."/>
            <person name="Ivanova N."/>
            <person name="Mikhailova N."/>
            <person name="Chertkov O."/>
            <person name="Brettin T."/>
            <person name="Detter J.C."/>
            <person name="Han C."/>
            <person name="Larimer F."/>
            <person name="Land M."/>
            <person name="Hauser L."/>
            <person name="Markowitz V."/>
            <person name="Cheng J.-F."/>
            <person name="Hugenholtz P."/>
            <person name="Woyke T."/>
            <person name="Wu D."/>
            <person name="Pukall R."/>
            <person name="Steenblock K."/>
            <person name="Schneider S."/>
            <person name="Klenk H.-P."/>
            <person name="Eisen J.A."/>
        </authorList>
    </citation>
    <scope>NUCLEOTIDE SEQUENCE [LARGE SCALE GENOMIC DNA]</scope>
    <source>
        <strain evidence="4">DSM 14684 / CIP 108061 / JCM 11494 / NBRC 100937 / ID131577</strain>
    </source>
</reference>
<dbReference type="Pfam" id="PF01345">
    <property type="entry name" value="DUF11"/>
    <property type="match status" value="1"/>
</dbReference>
<dbReference type="NCBIfam" id="TIGR01451">
    <property type="entry name" value="B_ant_repeat"/>
    <property type="match status" value="1"/>
</dbReference>
<keyword evidence="1" id="KW-0732">Signal</keyword>
<evidence type="ECO:0000259" key="2">
    <source>
        <dbReference type="Pfam" id="PF01345"/>
    </source>
</evidence>
<gene>
    <name evidence="3" type="ordered locus">Cwoe_3101</name>
</gene>
<reference evidence="3 4" key="1">
    <citation type="journal article" date="2010" name="Stand. Genomic Sci.">
        <title>Complete genome sequence of Conexibacter woesei type strain (ID131577).</title>
        <authorList>
            <person name="Pukall R."/>
            <person name="Lapidus A."/>
            <person name="Glavina Del Rio T."/>
            <person name="Copeland A."/>
            <person name="Tice H."/>
            <person name="Cheng J.-F."/>
            <person name="Lucas S."/>
            <person name="Chen F."/>
            <person name="Nolan M."/>
            <person name="Bruce D."/>
            <person name="Goodwin L."/>
            <person name="Pitluck S."/>
            <person name="Mavromatis K."/>
            <person name="Ivanova N."/>
            <person name="Ovchinnikova G."/>
            <person name="Pati A."/>
            <person name="Chen A."/>
            <person name="Palaniappan K."/>
            <person name="Land M."/>
            <person name="Hauser L."/>
            <person name="Chang Y.-J."/>
            <person name="Jeffries C.D."/>
            <person name="Chain P."/>
            <person name="Meincke L."/>
            <person name="Sims D."/>
            <person name="Brettin T."/>
            <person name="Detter J.C."/>
            <person name="Rohde M."/>
            <person name="Goeker M."/>
            <person name="Bristow J."/>
            <person name="Eisen J.A."/>
            <person name="Markowitz V."/>
            <person name="Kyrpides N.C."/>
            <person name="Klenk H.-P."/>
            <person name="Hugenholtz P."/>
        </authorList>
    </citation>
    <scope>NUCLEOTIDE SEQUENCE [LARGE SCALE GENOMIC DNA]</scope>
    <source>
        <strain evidence="4">DSM 14684 / CIP 108061 / JCM 11494 / NBRC 100937 / ID131577</strain>
    </source>
</reference>
<feature type="domain" description="DUF11" evidence="2">
    <location>
        <begin position="267"/>
        <end position="368"/>
    </location>
</feature>
<dbReference type="OrthoDB" id="7056364at2"/>
<organism evidence="3 4">
    <name type="scientific">Conexibacter woesei (strain DSM 14684 / CCUG 47730 / CIP 108061 / JCM 11494 / NBRC 100937 / ID131577)</name>
    <dbReference type="NCBI Taxonomy" id="469383"/>
    <lineage>
        <taxon>Bacteria</taxon>
        <taxon>Bacillati</taxon>
        <taxon>Actinomycetota</taxon>
        <taxon>Thermoleophilia</taxon>
        <taxon>Solirubrobacterales</taxon>
        <taxon>Conexibacteraceae</taxon>
        <taxon>Conexibacter</taxon>
    </lineage>
</organism>
<sequence precursor="true">MRMQWGKLLTMVAIAAAVTAGGARAAEITSAGPLTTVGITPDLNCYVNHQLDSFPEFYGTTACGSFVATDGTLYGPDTVPAGFYPGDGMHTAWTPVSQSAVSGSGTTADPFLVSTGVTGGPLAISQVDRYVLGEESFRTDATIQNTSDAPRLITFYRAGDCYLGNSDYGYGRVDGDAISCLAANGDGSKGTRIEQFLPVTVGSTFYHGTYYDVWQRLRDQSVFDNTCRCDERIDNGAGLSWVRTLEPGASLRISSIITFSPAGTVPLVIRKAADRAEVGAGDAVGYTVTVVNSNIRDVQLTSLTDLIPAGSTYLANSTTGDTTNDPVRNADGSITWNGPFTVPAEDVFTLHYTIRVPDREGTYRNSVIGEGVDVTVVPAEDGAPIDVRPPPPVPTFDVSKITDDPFDEAGSLNGYWITVSNPTTTAIPLSEVIDRLPREYVYQPRSATFLTTEDPSIDGRVLTWEGRFVIPPRSAVKLHFNVRTADVAGLNPNFATATPAPFAGPGPGPGPVPVPVPTLAVKPAVRRALVTLVRKLQPLAIRIIAPRRVRTGQRVTILVRTGNPSRVGALRVRTCVRLPRGLTVGGENGPTICRITSRLPRHTYVTLTLHARAGRPAALRLGAAARGLVRSPVTTRARMRVVALPPRVTG</sequence>
<dbReference type="eggNOG" id="ENOG50337E9">
    <property type="taxonomic scope" value="Bacteria"/>
</dbReference>
<dbReference type="PANTHER" id="PTHR34819">
    <property type="entry name" value="LARGE CYSTEINE-RICH PERIPLASMIC PROTEIN OMCB"/>
    <property type="match status" value="1"/>
</dbReference>
<dbReference type="HOGENOM" id="CLU_421348_0_0_11"/>
<dbReference type="InterPro" id="IPR051172">
    <property type="entry name" value="Chlamydia_OmcB"/>
</dbReference>
<protein>
    <submittedName>
        <fullName evidence="3">Conserved repeat domain protein</fullName>
    </submittedName>
</protein>
<dbReference type="EMBL" id="CP001854">
    <property type="protein sequence ID" value="ADB51520.1"/>
    <property type="molecule type" value="Genomic_DNA"/>
</dbReference>
<dbReference type="InterPro" id="IPR001434">
    <property type="entry name" value="OmcB-like_DUF11"/>
</dbReference>
<dbReference type="STRING" id="469383.Cwoe_3101"/>
<dbReference type="RefSeq" id="WP_012934571.1">
    <property type="nucleotide sequence ID" value="NC_013739.1"/>
</dbReference>
<evidence type="ECO:0000313" key="4">
    <source>
        <dbReference type="Proteomes" id="UP000008229"/>
    </source>
</evidence>
<accession>D3FD08</accession>
<dbReference type="Proteomes" id="UP000008229">
    <property type="component" value="Chromosome"/>
</dbReference>
<dbReference type="KEGG" id="cwo:Cwoe_3101"/>
<name>D3FD08_CONWI</name>
<dbReference type="InterPro" id="IPR047589">
    <property type="entry name" value="DUF11_rpt"/>
</dbReference>
<keyword evidence="4" id="KW-1185">Reference proteome</keyword>
<evidence type="ECO:0000256" key="1">
    <source>
        <dbReference type="SAM" id="SignalP"/>
    </source>
</evidence>
<dbReference type="PANTHER" id="PTHR34819:SF5">
    <property type="entry name" value="CONSERVED REPEAT DOMAIN PROTEIN"/>
    <property type="match status" value="1"/>
</dbReference>
<dbReference type="AlphaFoldDB" id="D3FD08"/>
<feature type="signal peptide" evidence="1">
    <location>
        <begin position="1"/>
        <end position="25"/>
    </location>
</feature>